<evidence type="ECO:0000256" key="7">
    <source>
        <dbReference type="ARBA" id="ARBA00048014"/>
    </source>
</evidence>
<evidence type="ECO:0000256" key="1">
    <source>
        <dbReference type="ARBA" id="ARBA00004141"/>
    </source>
</evidence>
<comment type="caution">
    <text evidence="10">The sequence shown here is derived from an EMBL/GenBank/DDBJ whole genome shotgun (WGS) entry which is preliminary data.</text>
</comment>
<keyword evidence="5 9" id="KW-1133">Transmembrane helix</keyword>
<evidence type="ECO:0000256" key="3">
    <source>
        <dbReference type="ARBA" id="ARBA00022676"/>
    </source>
</evidence>
<reference evidence="10" key="1">
    <citation type="submission" date="2019-10" db="EMBL/GenBank/DDBJ databases">
        <authorList>
            <consortium name="DOE Joint Genome Institute"/>
            <person name="Kuo A."/>
            <person name="Miyauchi S."/>
            <person name="Kiss E."/>
            <person name="Drula E."/>
            <person name="Kohler A."/>
            <person name="Sanchez-Garcia M."/>
            <person name="Andreopoulos B."/>
            <person name="Barry K.W."/>
            <person name="Bonito G."/>
            <person name="Buee M."/>
            <person name="Carver A."/>
            <person name="Chen C."/>
            <person name="Cichocki N."/>
            <person name="Clum A."/>
            <person name="Culley D."/>
            <person name="Crous P.W."/>
            <person name="Fauchery L."/>
            <person name="Girlanda M."/>
            <person name="Hayes R."/>
            <person name="Keri Z."/>
            <person name="LaButti K."/>
            <person name="Lipzen A."/>
            <person name="Lombard V."/>
            <person name="Magnuson J."/>
            <person name="Maillard F."/>
            <person name="Morin E."/>
            <person name="Murat C."/>
            <person name="Nolan M."/>
            <person name="Ohm R."/>
            <person name="Pangilinan J."/>
            <person name="Pereira M."/>
            <person name="Perotto S."/>
            <person name="Peter M."/>
            <person name="Riley R."/>
            <person name="Sitrit Y."/>
            <person name="Stielow B."/>
            <person name="Szollosi G."/>
            <person name="Zifcakova L."/>
            <person name="Stursova M."/>
            <person name="Spatafora J.W."/>
            <person name="Tedersoo L."/>
            <person name="Vaario L.-M."/>
            <person name="Yamada A."/>
            <person name="Yan M."/>
            <person name="Wang P."/>
            <person name="Xu J."/>
            <person name="Bruns T."/>
            <person name="Baldrian P."/>
            <person name="Vilgalys R."/>
            <person name="Henrissat B."/>
            <person name="Grigoriev I.V."/>
            <person name="Hibbett D."/>
            <person name="Nagy L.G."/>
            <person name="Martin F.M."/>
        </authorList>
    </citation>
    <scope>NUCLEOTIDE SEQUENCE</scope>
    <source>
        <strain evidence="10">BED1</strain>
    </source>
</reference>
<comment type="subcellular location">
    <subcellularLocation>
        <location evidence="1">Membrane</location>
        <topology evidence="1">Multi-pass membrane protein</topology>
    </subcellularLocation>
</comment>
<name>A0AAD4BHC6_BOLED</name>
<accession>A0AAD4BHC6</accession>
<dbReference type="GO" id="GO:0006031">
    <property type="term" value="P:chitin biosynthetic process"/>
    <property type="evidence" value="ECO:0007669"/>
    <property type="project" value="TreeGrafter"/>
</dbReference>
<organism evidence="10 11">
    <name type="scientific">Boletus edulis BED1</name>
    <dbReference type="NCBI Taxonomy" id="1328754"/>
    <lineage>
        <taxon>Eukaryota</taxon>
        <taxon>Fungi</taxon>
        <taxon>Dikarya</taxon>
        <taxon>Basidiomycota</taxon>
        <taxon>Agaricomycotina</taxon>
        <taxon>Agaricomycetes</taxon>
        <taxon>Agaricomycetidae</taxon>
        <taxon>Boletales</taxon>
        <taxon>Boletineae</taxon>
        <taxon>Boletaceae</taxon>
        <taxon>Boletoideae</taxon>
        <taxon>Boletus</taxon>
    </lineage>
</organism>
<dbReference type="InterPro" id="IPR004835">
    <property type="entry name" value="Chitin_synth"/>
</dbReference>
<feature type="region of interest" description="Disordered" evidence="8">
    <location>
        <begin position="197"/>
        <end position="222"/>
    </location>
</feature>
<evidence type="ECO:0000256" key="9">
    <source>
        <dbReference type="SAM" id="Phobius"/>
    </source>
</evidence>
<dbReference type="Proteomes" id="UP001194468">
    <property type="component" value="Unassembled WGS sequence"/>
</dbReference>
<proteinExistence type="predicted"/>
<feature type="compositionally biased region" description="Basic and acidic residues" evidence="8">
    <location>
        <begin position="197"/>
        <end position="210"/>
    </location>
</feature>
<dbReference type="AlphaFoldDB" id="A0AAD4BHC6"/>
<dbReference type="EMBL" id="WHUW01000061">
    <property type="protein sequence ID" value="KAF8430571.1"/>
    <property type="molecule type" value="Genomic_DNA"/>
</dbReference>
<dbReference type="GO" id="GO:0016020">
    <property type="term" value="C:membrane"/>
    <property type="evidence" value="ECO:0007669"/>
    <property type="project" value="UniProtKB-SubCell"/>
</dbReference>
<gene>
    <name evidence="10" type="ORF">L210DRAFT_3651787</name>
</gene>
<dbReference type="Pfam" id="PF03142">
    <property type="entry name" value="Chitin_synth_2"/>
    <property type="match status" value="2"/>
</dbReference>
<evidence type="ECO:0000313" key="11">
    <source>
        <dbReference type="Proteomes" id="UP001194468"/>
    </source>
</evidence>
<feature type="transmembrane region" description="Helical" evidence="9">
    <location>
        <begin position="264"/>
        <end position="284"/>
    </location>
</feature>
<evidence type="ECO:0000256" key="6">
    <source>
        <dbReference type="ARBA" id="ARBA00023136"/>
    </source>
</evidence>
<keyword evidence="3" id="KW-0808">Transferase</keyword>
<dbReference type="GO" id="GO:0004100">
    <property type="term" value="F:chitin synthase activity"/>
    <property type="evidence" value="ECO:0007669"/>
    <property type="project" value="UniProtKB-EC"/>
</dbReference>
<dbReference type="GO" id="GO:0071944">
    <property type="term" value="C:cell periphery"/>
    <property type="evidence" value="ECO:0007669"/>
    <property type="project" value="TreeGrafter"/>
</dbReference>
<evidence type="ECO:0000256" key="4">
    <source>
        <dbReference type="ARBA" id="ARBA00022692"/>
    </source>
</evidence>
<comment type="catalytic activity">
    <reaction evidence="7">
        <text>[(1-&gt;4)-N-acetyl-beta-D-glucosaminyl](n) + UDP-N-acetyl-alpha-D-glucosamine = [(1-&gt;4)-N-acetyl-beta-D-glucosaminyl](n+1) + UDP + H(+)</text>
        <dbReference type="Rhea" id="RHEA:16637"/>
        <dbReference type="Rhea" id="RHEA-COMP:9593"/>
        <dbReference type="Rhea" id="RHEA-COMP:9595"/>
        <dbReference type="ChEBI" id="CHEBI:15378"/>
        <dbReference type="ChEBI" id="CHEBI:17029"/>
        <dbReference type="ChEBI" id="CHEBI:57705"/>
        <dbReference type="ChEBI" id="CHEBI:58223"/>
        <dbReference type="EC" id="2.4.1.16"/>
    </reaction>
</comment>
<keyword evidence="3" id="KW-0328">Glycosyltransferase</keyword>
<dbReference type="InterPro" id="IPR029044">
    <property type="entry name" value="Nucleotide-diphossugar_trans"/>
</dbReference>
<feature type="transmembrane region" description="Helical" evidence="9">
    <location>
        <begin position="896"/>
        <end position="917"/>
    </location>
</feature>
<dbReference type="Gene3D" id="1.20.58.530">
    <property type="match status" value="1"/>
</dbReference>
<protein>
    <recommendedName>
        <fullName evidence="2">chitin synthase</fullName>
        <ecNumber evidence="2">2.4.1.16</ecNumber>
    </recommendedName>
</protein>
<keyword evidence="4 9" id="KW-0812">Transmembrane</keyword>
<evidence type="ECO:0000256" key="2">
    <source>
        <dbReference type="ARBA" id="ARBA00012543"/>
    </source>
</evidence>
<dbReference type="SUPFAM" id="SSF53448">
    <property type="entry name" value="Nucleotide-diphospho-sugar transferases"/>
    <property type="match status" value="1"/>
</dbReference>
<evidence type="ECO:0000313" key="10">
    <source>
        <dbReference type="EMBL" id="KAF8430571.1"/>
    </source>
</evidence>
<dbReference type="GO" id="GO:0031505">
    <property type="term" value="P:fungal-type cell wall organization"/>
    <property type="evidence" value="ECO:0007669"/>
    <property type="project" value="TreeGrafter"/>
</dbReference>
<keyword evidence="11" id="KW-1185">Reference proteome</keyword>
<sequence>MEASSTSWMIRLADHTRRPTSQRWRHLASAGAIIRLSKLGRWIDRDPPTFTVNHFNGPVSYSSEGPLKCNLDSLNPDFVSLLHGSLAGALDGAEGAGSANPFVKGLFSAKTISVLLMWRSRNEIIAEAEAGLDVRSIGDLYAPYASPGLPPDDYTDPYNQVSSQAHIPLVVYASPFQRGNLYDDDYEDHKSFRSDDFDNRSRLTSNREETSSNYGPESYAPSRNMFQNADKEGLPVIAKEALAGEIMENETTEVVKETSARRRWVLLCWLLTWWIPSIFLKWFGRMKRARTSAKLGGRSSRSTSSFGSSVLHLRACIASTHQRVVSVIPTKSILQYGGQDATNLFPVQVSALCNGVSGSVSPWVQLSAANTTDLNAQYHDFRAVSNDSRPDWYFESMTIMRWNNRVGYMGYTPQEISSMANTNGRAFGIYDGLIYDLTEYVNLGPSVQGPHGEVAPSADSQFMDSTLVNLFKYSSGQDLTKAIDHLNIDSGTLAAQKTGLLQPIPHRNGRQPKFPPVIIAFNFIASINFGSPHAPEDHDKFVICQVPCYTEGEVSRRRTIDSLAQLKYDDKHKLILVVCDGNIVGSGNDRPTPRIVLDILGVDSNLDPEPLSFVSLGEGARQHNMGKVYSGLYECAGHVVPYLVIVKVGKPMERSRPGNRGKRDSQMVMMHFLNKVHFNLPMNPLELEIYYQIKNVIGVNPTFYEYLFTIDADTTVGPYSLNWLISAMVHDKKVLGVCGETTLSNAKQSVITMMQVYEYFISHHMAKAFESLFGSVTCLPGCFTLFRLRTPDTQKPLLISNQMISDYSQNRVDTLHMKNLLHLGEDRYLTTLLLKHSPMHKTQFVRDAHAYTVAPDDWKILLSQRRLWINFAVSAPITVAYIVYLIVSVAGQGKTIPVISLIMIGAVYGLQALVFVLRRKWDMVGWMVFYIIAIPIFSFLLPIYSFWPMDDFSWGTTRVVLGESGKKLIVHDEGKFDPRAIPLKTWNNYENELWDKESNHSIVDRSAIEARDTTYCVNTLERRIHHSVPHHNMSSTFNVKVIVQPNGVKLSEVHFSVHFPDNISVEGEVLPEYIPVQISVQTPGKWAGLLPVVRPSPQDGISTKELLLPSMFPFLPLHNDFDPSDVNEWKCLATTIHEYLLENRYLRTDFQGCYLFVRELFWMAFVAAYPTFPHGVWPSWDSHIAMEGDFVSRWVVNRSDELCRENDDAIRMKIWKEFSTAVELTLLNYATH</sequence>
<evidence type="ECO:0000256" key="8">
    <source>
        <dbReference type="SAM" id="MobiDB-lite"/>
    </source>
</evidence>
<keyword evidence="6 9" id="KW-0472">Membrane</keyword>
<dbReference type="PANTHER" id="PTHR22914:SF45">
    <property type="entry name" value="CHITIN SYNTHASE"/>
    <property type="match status" value="1"/>
</dbReference>
<reference evidence="10" key="2">
    <citation type="journal article" date="2020" name="Nat. Commun.">
        <title>Large-scale genome sequencing of mycorrhizal fungi provides insights into the early evolution of symbiotic traits.</title>
        <authorList>
            <person name="Miyauchi S."/>
            <person name="Kiss E."/>
            <person name="Kuo A."/>
            <person name="Drula E."/>
            <person name="Kohler A."/>
            <person name="Sanchez-Garcia M."/>
            <person name="Morin E."/>
            <person name="Andreopoulos B."/>
            <person name="Barry K.W."/>
            <person name="Bonito G."/>
            <person name="Buee M."/>
            <person name="Carver A."/>
            <person name="Chen C."/>
            <person name="Cichocki N."/>
            <person name="Clum A."/>
            <person name="Culley D."/>
            <person name="Crous P.W."/>
            <person name="Fauchery L."/>
            <person name="Girlanda M."/>
            <person name="Hayes R.D."/>
            <person name="Keri Z."/>
            <person name="LaButti K."/>
            <person name="Lipzen A."/>
            <person name="Lombard V."/>
            <person name="Magnuson J."/>
            <person name="Maillard F."/>
            <person name="Murat C."/>
            <person name="Nolan M."/>
            <person name="Ohm R.A."/>
            <person name="Pangilinan J."/>
            <person name="Pereira M.F."/>
            <person name="Perotto S."/>
            <person name="Peter M."/>
            <person name="Pfister S."/>
            <person name="Riley R."/>
            <person name="Sitrit Y."/>
            <person name="Stielow J.B."/>
            <person name="Szollosi G."/>
            <person name="Zifcakova L."/>
            <person name="Stursova M."/>
            <person name="Spatafora J.W."/>
            <person name="Tedersoo L."/>
            <person name="Vaario L.M."/>
            <person name="Yamada A."/>
            <person name="Yan M."/>
            <person name="Wang P."/>
            <person name="Xu J."/>
            <person name="Bruns T."/>
            <person name="Baldrian P."/>
            <person name="Vilgalys R."/>
            <person name="Dunand C."/>
            <person name="Henrissat B."/>
            <person name="Grigoriev I.V."/>
            <person name="Hibbett D."/>
            <person name="Nagy L.G."/>
            <person name="Martin F.M."/>
        </authorList>
    </citation>
    <scope>NUCLEOTIDE SEQUENCE</scope>
    <source>
        <strain evidence="10">BED1</strain>
    </source>
</reference>
<feature type="transmembrane region" description="Helical" evidence="9">
    <location>
        <begin position="924"/>
        <end position="947"/>
    </location>
</feature>
<feature type="transmembrane region" description="Helical" evidence="9">
    <location>
        <begin position="867"/>
        <end position="890"/>
    </location>
</feature>
<dbReference type="EC" id="2.4.1.16" evidence="2"/>
<dbReference type="PANTHER" id="PTHR22914">
    <property type="entry name" value="CHITIN SYNTHASE"/>
    <property type="match status" value="1"/>
</dbReference>
<evidence type="ECO:0000256" key="5">
    <source>
        <dbReference type="ARBA" id="ARBA00022989"/>
    </source>
</evidence>
<dbReference type="GO" id="GO:0030428">
    <property type="term" value="C:cell septum"/>
    <property type="evidence" value="ECO:0007669"/>
    <property type="project" value="TreeGrafter"/>
</dbReference>